<name>A0A377CZ72_ECOLX</name>
<dbReference type="PANTHER" id="PTHR42873:SF1">
    <property type="entry name" value="S-ADENOSYLMETHIONINE-DEPENDENT METHYLTRANSFERASE DOMAIN-CONTAINING PROTEIN"/>
    <property type="match status" value="1"/>
</dbReference>
<dbReference type="Proteomes" id="UP000254174">
    <property type="component" value="Unassembled WGS sequence"/>
</dbReference>
<dbReference type="EC" id="2.1.1.191" evidence="1"/>
<keyword evidence="1" id="KW-0489">Methyltransferase</keyword>
<dbReference type="EMBL" id="UGFC01000004">
    <property type="protein sequence ID" value="STM08957.1"/>
    <property type="molecule type" value="Genomic_DNA"/>
</dbReference>
<dbReference type="SUPFAM" id="SSF53335">
    <property type="entry name" value="S-adenosyl-L-methionine-dependent methyltransferases"/>
    <property type="match status" value="1"/>
</dbReference>
<dbReference type="Gene3D" id="3.40.50.150">
    <property type="entry name" value="Vaccinia Virus protein VP39"/>
    <property type="match status" value="1"/>
</dbReference>
<gene>
    <name evidence="1" type="primary">yccW_1</name>
    <name evidence="1" type="ORF">NCTC7922_00480</name>
</gene>
<dbReference type="PANTHER" id="PTHR42873">
    <property type="entry name" value="RIBOSOMAL RNA LARGE SUBUNIT METHYLTRANSFERASE"/>
    <property type="match status" value="1"/>
</dbReference>
<evidence type="ECO:0000313" key="2">
    <source>
        <dbReference type="Proteomes" id="UP000254174"/>
    </source>
</evidence>
<accession>A0A377CZ72</accession>
<reference evidence="1 2" key="1">
    <citation type="submission" date="2018-06" db="EMBL/GenBank/DDBJ databases">
        <authorList>
            <consortium name="Pathogen Informatics"/>
            <person name="Doyle S."/>
        </authorList>
    </citation>
    <scope>NUCLEOTIDE SEQUENCE [LARGE SCALE GENOMIC DNA]</scope>
    <source>
        <strain evidence="1 2">NCTC7922</strain>
    </source>
</reference>
<organism evidence="1 2">
    <name type="scientific">Escherichia coli</name>
    <dbReference type="NCBI Taxonomy" id="562"/>
    <lineage>
        <taxon>Bacteria</taxon>
        <taxon>Pseudomonadati</taxon>
        <taxon>Pseudomonadota</taxon>
        <taxon>Gammaproteobacteria</taxon>
        <taxon>Enterobacterales</taxon>
        <taxon>Enterobacteriaceae</taxon>
        <taxon>Escherichia</taxon>
    </lineage>
</organism>
<evidence type="ECO:0000313" key="1">
    <source>
        <dbReference type="EMBL" id="STM08957.1"/>
    </source>
</evidence>
<dbReference type="GO" id="GO:0008168">
    <property type="term" value="F:methyltransferase activity"/>
    <property type="evidence" value="ECO:0007669"/>
    <property type="project" value="UniProtKB-KW"/>
</dbReference>
<dbReference type="InterPro" id="IPR029063">
    <property type="entry name" value="SAM-dependent_MTases_sf"/>
</dbReference>
<proteinExistence type="predicted"/>
<dbReference type="GO" id="GO:0032259">
    <property type="term" value="P:methylation"/>
    <property type="evidence" value="ECO:0007669"/>
    <property type="project" value="UniProtKB-KW"/>
</dbReference>
<protein>
    <submittedName>
        <fullName evidence="1">Putative oxidoreductase</fullName>
        <ecNumber evidence="1">2.1.1.191</ecNumber>
    </submittedName>
</protein>
<sequence>MAIKISTCWRFSLLNEGGILLTFSCSGLMTSDLFQKIIADAAIDAGRDVQFIEQFRQAADHPVIATYPEGLYLKGFCLSRHVT</sequence>
<dbReference type="AlphaFoldDB" id="A0A377CZ72"/>
<keyword evidence="1" id="KW-0808">Transferase</keyword>